<evidence type="ECO:0000256" key="2">
    <source>
        <dbReference type="ARBA" id="ARBA00007524"/>
    </source>
</evidence>
<feature type="transmembrane region" description="Helical" evidence="6">
    <location>
        <begin position="45"/>
        <end position="65"/>
    </location>
</feature>
<evidence type="ECO:0000256" key="1">
    <source>
        <dbReference type="ARBA" id="ARBA00004141"/>
    </source>
</evidence>
<evidence type="ECO:0000256" key="3">
    <source>
        <dbReference type="ARBA" id="ARBA00022692"/>
    </source>
</evidence>
<evidence type="ECO:0000256" key="5">
    <source>
        <dbReference type="ARBA" id="ARBA00023136"/>
    </source>
</evidence>
<feature type="transmembrane region" description="Helical" evidence="6">
    <location>
        <begin position="104"/>
        <end position="124"/>
    </location>
</feature>
<feature type="transmembrane region" description="Helical" evidence="6">
    <location>
        <begin position="77"/>
        <end position="98"/>
    </location>
</feature>
<dbReference type="Pfam" id="PF03073">
    <property type="entry name" value="TspO_MBR"/>
    <property type="match status" value="1"/>
</dbReference>
<protein>
    <submittedName>
        <fullName evidence="7">TspO protein</fullName>
    </submittedName>
</protein>
<organism evidence="7 8">
    <name type="scientific">Candidatus Falkowbacteria bacterium RIFOXYD2_FULL_34_120</name>
    <dbReference type="NCBI Taxonomy" id="1798007"/>
    <lineage>
        <taxon>Bacteria</taxon>
        <taxon>Candidatus Falkowiibacteriota</taxon>
    </lineage>
</organism>
<keyword evidence="4 6" id="KW-1133">Transmembrane helix</keyword>
<name>A0A1F5TPP9_9BACT</name>
<gene>
    <name evidence="7" type="ORF">A2531_02935</name>
</gene>
<dbReference type="PANTHER" id="PTHR10057:SF0">
    <property type="entry name" value="TRANSLOCATOR PROTEIN"/>
    <property type="match status" value="1"/>
</dbReference>
<sequence length="156" mass="18086">MNFIKILLAIFICQMAGIVGSIFTAKSVANWYTTLEKPFFNPPSWVFGPVWILLYALMGIALYLVYQKIGTGNLVKWALIIFFIHLILNALWSILFFGMQNPGLGFLEIIVLWVFIIIVIILFYKIDARTIWLLLPYLLWVSFAMVLNFSIWRLNS</sequence>
<dbReference type="Gene3D" id="1.20.1260.100">
    <property type="entry name" value="TspO/MBR protein"/>
    <property type="match status" value="1"/>
</dbReference>
<keyword evidence="5 6" id="KW-0472">Membrane</keyword>
<feature type="transmembrane region" description="Helical" evidence="6">
    <location>
        <begin position="131"/>
        <end position="152"/>
    </location>
</feature>
<accession>A0A1F5TPP9</accession>
<reference evidence="7 8" key="1">
    <citation type="journal article" date="2016" name="Nat. Commun.">
        <title>Thousands of microbial genomes shed light on interconnected biogeochemical processes in an aquifer system.</title>
        <authorList>
            <person name="Anantharaman K."/>
            <person name="Brown C.T."/>
            <person name="Hug L.A."/>
            <person name="Sharon I."/>
            <person name="Castelle C.J."/>
            <person name="Probst A.J."/>
            <person name="Thomas B.C."/>
            <person name="Singh A."/>
            <person name="Wilkins M.J."/>
            <person name="Karaoz U."/>
            <person name="Brodie E.L."/>
            <person name="Williams K.H."/>
            <person name="Hubbard S.S."/>
            <person name="Banfield J.F."/>
        </authorList>
    </citation>
    <scope>NUCLEOTIDE SEQUENCE [LARGE SCALE GENOMIC DNA]</scope>
</reference>
<evidence type="ECO:0000256" key="6">
    <source>
        <dbReference type="SAM" id="Phobius"/>
    </source>
</evidence>
<comment type="similarity">
    <text evidence="2">Belongs to the TspO/BZRP family.</text>
</comment>
<dbReference type="FunFam" id="1.20.1260.100:FF:000001">
    <property type="entry name" value="translocator protein 2"/>
    <property type="match status" value="1"/>
</dbReference>
<evidence type="ECO:0000313" key="8">
    <source>
        <dbReference type="Proteomes" id="UP000177579"/>
    </source>
</evidence>
<evidence type="ECO:0000256" key="4">
    <source>
        <dbReference type="ARBA" id="ARBA00022989"/>
    </source>
</evidence>
<dbReference type="AlphaFoldDB" id="A0A1F5TPP9"/>
<dbReference type="EMBL" id="MFGO01000027">
    <property type="protein sequence ID" value="OGF40501.1"/>
    <property type="molecule type" value="Genomic_DNA"/>
</dbReference>
<dbReference type="InterPro" id="IPR004307">
    <property type="entry name" value="TspO_MBR"/>
</dbReference>
<dbReference type="CDD" id="cd15904">
    <property type="entry name" value="TSPO_MBR"/>
    <property type="match status" value="1"/>
</dbReference>
<comment type="caution">
    <text evidence="7">The sequence shown here is derived from an EMBL/GenBank/DDBJ whole genome shotgun (WGS) entry which is preliminary data.</text>
</comment>
<dbReference type="PIRSF" id="PIRSF005859">
    <property type="entry name" value="PBR"/>
    <property type="match status" value="1"/>
</dbReference>
<proteinExistence type="inferred from homology"/>
<dbReference type="GO" id="GO:0016020">
    <property type="term" value="C:membrane"/>
    <property type="evidence" value="ECO:0007669"/>
    <property type="project" value="UniProtKB-SubCell"/>
</dbReference>
<dbReference type="GO" id="GO:0033013">
    <property type="term" value="P:tetrapyrrole metabolic process"/>
    <property type="evidence" value="ECO:0007669"/>
    <property type="project" value="UniProtKB-ARBA"/>
</dbReference>
<dbReference type="Proteomes" id="UP000177579">
    <property type="component" value="Unassembled WGS sequence"/>
</dbReference>
<dbReference type="PANTHER" id="PTHR10057">
    <property type="entry name" value="PERIPHERAL-TYPE BENZODIAZEPINE RECEPTOR"/>
    <property type="match status" value="1"/>
</dbReference>
<comment type="subcellular location">
    <subcellularLocation>
        <location evidence="1">Membrane</location>
        <topology evidence="1">Multi-pass membrane protein</topology>
    </subcellularLocation>
</comment>
<evidence type="ECO:0000313" key="7">
    <source>
        <dbReference type="EMBL" id="OGF40501.1"/>
    </source>
</evidence>
<keyword evidence="3 6" id="KW-0812">Transmembrane</keyword>
<dbReference type="InterPro" id="IPR038330">
    <property type="entry name" value="TspO/MBR-related_sf"/>
</dbReference>